<gene>
    <name evidence="10" type="ordered locus">CKR_1915</name>
</gene>
<dbReference type="NCBIfam" id="TIGR01326">
    <property type="entry name" value="OAH_OAS_sulfhy"/>
    <property type="match status" value="1"/>
</dbReference>
<dbReference type="PANTHER" id="PTHR43797">
    <property type="entry name" value="HOMOCYSTEINE/CYSTEINE SYNTHASE"/>
    <property type="match status" value="1"/>
</dbReference>
<dbReference type="GO" id="GO:0018826">
    <property type="term" value="F:methionine gamma-lyase activity"/>
    <property type="evidence" value="ECO:0007669"/>
    <property type="project" value="UniProtKB-EC"/>
</dbReference>
<dbReference type="InterPro" id="IPR015421">
    <property type="entry name" value="PyrdxlP-dep_Trfase_major"/>
</dbReference>
<evidence type="ECO:0000256" key="9">
    <source>
        <dbReference type="RuleBase" id="RU362118"/>
    </source>
</evidence>
<evidence type="ECO:0000313" key="10">
    <source>
        <dbReference type="EMBL" id="BAH06966.1"/>
    </source>
</evidence>
<dbReference type="HOGENOM" id="CLU_018986_4_2_9"/>
<dbReference type="InterPro" id="IPR015422">
    <property type="entry name" value="PyrdxlP-dep_Trfase_small"/>
</dbReference>
<proteinExistence type="inferred from homology"/>
<dbReference type="GO" id="GO:0030170">
    <property type="term" value="F:pyridoxal phosphate binding"/>
    <property type="evidence" value="ECO:0007669"/>
    <property type="project" value="InterPro"/>
</dbReference>
<evidence type="ECO:0000313" key="11">
    <source>
        <dbReference type="Proteomes" id="UP000007969"/>
    </source>
</evidence>
<comment type="similarity">
    <text evidence="2 9">Belongs to the trans-sulfuration enzymes family.</text>
</comment>
<comment type="cofactor">
    <cofactor evidence="1 9">
        <name>pyridoxal 5'-phosphate</name>
        <dbReference type="ChEBI" id="CHEBI:597326"/>
    </cofactor>
</comment>
<dbReference type="AlphaFoldDB" id="B9E391"/>
<comment type="catalytic activity">
    <reaction evidence="7">
        <text>L-methionine + H2O = methanethiol + 2-oxobutanoate + NH4(+)</text>
        <dbReference type="Rhea" id="RHEA:23800"/>
        <dbReference type="ChEBI" id="CHEBI:15377"/>
        <dbReference type="ChEBI" id="CHEBI:16007"/>
        <dbReference type="ChEBI" id="CHEBI:16763"/>
        <dbReference type="ChEBI" id="CHEBI:28938"/>
        <dbReference type="ChEBI" id="CHEBI:57844"/>
        <dbReference type="EC" id="4.4.1.11"/>
    </reaction>
    <physiologicalReaction direction="left-to-right" evidence="7">
        <dbReference type="Rhea" id="RHEA:23801"/>
    </physiologicalReaction>
</comment>
<dbReference type="InterPro" id="IPR015424">
    <property type="entry name" value="PyrdxlP-dep_Trfase"/>
</dbReference>
<evidence type="ECO:0000256" key="2">
    <source>
        <dbReference type="ARBA" id="ARBA00009077"/>
    </source>
</evidence>
<name>B9E391_CLOK1</name>
<protein>
    <recommendedName>
        <fullName evidence="4">homocysteine desulfhydrase</fullName>
        <ecNumber evidence="4">4.4.1.2</ecNumber>
    </recommendedName>
    <alternativeName>
        <fullName evidence="5">Homocysteine desulfhydrase</fullName>
    </alternativeName>
</protein>
<dbReference type="EC" id="4.4.1.2" evidence="4"/>
<evidence type="ECO:0000256" key="1">
    <source>
        <dbReference type="ARBA" id="ARBA00001933"/>
    </source>
</evidence>
<dbReference type="GO" id="GO:0004124">
    <property type="term" value="F:cysteine synthase activity"/>
    <property type="evidence" value="ECO:0007669"/>
    <property type="project" value="TreeGrafter"/>
</dbReference>
<dbReference type="Pfam" id="PF01053">
    <property type="entry name" value="Cys_Met_Meta_PP"/>
    <property type="match status" value="1"/>
</dbReference>
<dbReference type="CDD" id="cd00614">
    <property type="entry name" value="CGS_like"/>
    <property type="match status" value="1"/>
</dbReference>
<dbReference type="PIRSF" id="PIRSF001434">
    <property type="entry name" value="CGS"/>
    <property type="match status" value="1"/>
</dbReference>
<dbReference type="InterPro" id="IPR000277">
    <property type="entry name" value="Cys/Met-Metab_PyrdxlP-dep_enz"/>
</dbReference>
<reference evidence="11" key="1">
    <citation type="submission" date="2005-09" db="EMBL/GenBank/DDBJ databases">
        <title>Complete genome sequence of Clostridium kluyveri and comparative genomics of Clostridia species.</title>
        <authorList>
            <person name="Inui M."/>
            <person name="Nonaka H."/>
            <person name="Shinoda Y."/>
            <person name="Ikenaga Y."/>
            <person name="Abe M."/>
            <person name="Naito K."/>
            <person name="Vertes A.A."/>
            <person name="Yukawa H."/>
        </authorList>
    </citation>
    <scope>NUCLEOTIDE SEQUENCE [LARGE SCALE GENOMIC DNA]</scope>
    <source>
        <strain evidence="11">NBRC 12016</strain>
    </source>
</reference>
<evidence type="ECO:0000256" key="3">
    <source>
        <dbReference type="ARBA" id="ARBA00022898"/>
    </source>
</evidence>
<dbReference type="GO" id="GO:0047982">
    <property type="term" value="F:homocysteine desulfhydrase activity"/>
    <property type="evidence" value="ECO:0007669"/>
    <property type="project" value="UniProtKB-EC"/>
</dbReference>
<dbReference type="GO" id="GO:0006535">
    <property type="term" value="P:cysteine biosynthetic process from serine"/>
    <property type="evidence" value="ECO:0007669"/>
    <property type="project" value="TreeGrafter"/>
</dbReference>
<evidence type="ECO:0000256" key="8">
    <source>
        <dbReference type="PIRSR" id="PIRSR001434-2"/>
    </source>
</evidence>
<dbReference type="GO" id="GO:0071269">
    <property type="term" value="P:L-homocysteine biosynthetic process"/>
    <property type="evidence" value="ECO:0007669"/>
    <property type="project" value="TreeGrafter"/>
</dbReference>
<dbReference type="GO" id="GO:0019346">
    <property type="term" value="P:transsulfuration"/>
    <property type="evidence" value="ECO:0007669"/>
    <property type="project" value="InterPro"/>
</dbReference>
<evidence type="ECO:0000256" key="4">
    <source>
        <dbReference type="ARBA" id="ARBA00047175"/>
    </source>
</evidence>
<accession>B9E391</accession>
<comment type="catalytic activity">
    <reaction evidence="6">
        <text>L-homocysteine + H2O = 2-oxobutanoate + hydrogen sulfide + NH4(+) + H(+)</text>
        <dbReference type="Rhea" id="RHEA:14501"/>
        <dbReference type="ChEBI" id="CHEBI:15377"/>
        <dbReference type="ChEBI" id="CHEBI:15378"/>
        <dbReference type="ChEBI" id="CHEBI:16763"/>
        <dbReference type="ChEBI" id="CHEBI:28938"/>
        <dbReference type="ChEBI" id="CHEBI:29919"/>
        <dbReference type="ChEBI" id="CHEBI:58199"/>
        <dbReference type="EC" id="4.4.1.2"/>
    </reaction>
    <physiologicalReaction direction="left-to-right" evidence="6">
        <dbReference type="Rhea" id="RHEA:14502"/>
    </physiologicalReaction>
</comment>
<evidence type="ECO:0000256" key="7">
    <source>
        <dbReference type="ARBA" id="ARBA00052699"/>
    </source>
</evidence>
<keyword evidence="3 8" id="KW-0663">Pyridoxal phosphate</keyword>
<dbReference type="EMBL" id="AP009049">
    <property type="protein sequence ID" value="BAH06966.1"/>
    <property type="molecule type" value="Genomic_DNA"/>
</dbReference>
<dbReference type="Proteomes" id="UP000007969">
    <property type="component" value="Chromosome"/>
</dbReference>
<dbReference type="Gene3D" id="3.40.640.10">
    <property type="entry name" value="Type I PLP-dependent aspartate aminotransferase-like (Major domain)"/>
    <property type="match status" value="1"/>
</dbReference>
<dbReference type="SUPFAM" id="SSF53383">
    <property type="entry name" value="PLP-dependent transferases"/>
    <property type="match status" value="1"/>
</dbReference>
<dbReference type="GO" id="GO:0003961">
    <property type="term" value="F:O-acetylhomoserine aminocarboxypropyltransferase activity"/>
    <property type="evidence" value="ECO:0007669"/>
    <property type="project" value="TreeGrafter"/>
</dbReference>
<sequence length="455" mass="49695">MASSLLYIVLYESISKFRKEEIFMSEKFKIGTRAVQGGYSPKSGDPRVASIVQSTSYKYDTFDEVANVAAVSADVTALNKQGGYLYTRVGNPTVTALEKKYVELQGGVEAIATASGQSAVVYSIINIANSGDQIIANSNLYGGTYNLFNTIIPKLGINVSFVDPTASEEEILEAATENTKLIFGETIGNPGLNVLDFDKFSSVAKKLDIPFIVDNTIATPYLINPFEYGANIVVHSTTKYSDGHAVSLGGIIIDGGNFNWANGKFPDYTTPTGPYNVIFVNEFGKRAFSGKLRTNLVEEFGAAPAPFNAFLTNMGLETLHLRMERHSYNALNLAKYLSNHPKIQWVRYPYLEWDPEYERAEKYLNGGASGILTFGVKGGIEAAKTLGENLKLASIVVNLGDVRTYVIHPASTTHLALSEEQQREAGVTPELIRVSVGIEDIEDIIADFQQALDRV</sequence>
<dbReference type="GO" id="GO:0005737">
    <property type="term" value="C:cytoplasm"/>
    <property type="evidence" value="ECO:0007669"/>
    <property type="project" value="TreeGrafter"/>
</dbReference>
<dbReference type="InterPro" id="IPR006235">
    <property type="entry name" value="OAc-hSer/O-AcSer_sulfhydrylase"/>
</dbReference>
<evidence type="ECO:0000256" key="5">
    <source>
        <dbReference type="ARBA" id="ARBA00047199"/>
    </source>
</evidence>
<dbReference type="PANTHER" id="PTHR43797:SF3">
    <property type="entry name" value="O-ACETYLHOMOSERINE SULFHYDRYLASE"/>
    <property type="match status" value="1"/>
</dbReference>
<feature type="modified residue" description="N6-(pyridoxal phosphate)lysine" evidence="8">
    <location>
        <position position="239"/>
    </location>
</feature>
<evidence type="ECO:0000256" key="6">
    <source>
        <dbReference type="ARBA" id="ARBA00048780"/>
    </source>
</evidence>
<organism evidence="10 11">
    <name type="scientific">Clostridium kluyveri (strain NBRC 12016)</name>
    <dbReference type="NCBI Taxonomy" id="583346"/>
    <lineage>
        <taxon>Bacteria</taxon>
        <taxon>Bacillati</taxon>
        <taxon>Bacillota</taxon>
        <taxon>Clostridia</taxon>
        <taxon>Eubacteriales</taxon>
        <taxon>Clostridiaceae</taxon>
        <taxon>Clostridium</taxon>
    </lineage>
</organism>
<dbReference type="FunFam" id="3.40.640.10:FF:000046">
    <property type="entry name" value="Cystathionine gamma-lyase"/>
    <property type="match status" value="1"/>
</dbReference>
<dbReference type="Gene3D" id="3.90.1150.10">
    <property type="entry name" value="Aspartate Aminotransferase, domain 1"/>
    <property type="match status" value="1"/>
</dbReference>
<dbReference type="KEGG" id="ckr:CKR_1915"/>